<keyword evidence="2 9" id="KW-0813">Transport</keyword>
<evidence type="ECO:0000256" key="2">
    <source>
        <dbReference type="ARBA" id="ARBA00022448"/>
    </source>
</evidence>
<dbReference type="GO" id="GO:0009306">
    <property type="term" value="P:protein secretion"/>
    <property type="evidence" value="ECO:0007669"/>
    <property type="project" value="UniProtKB-UniRule"/>
</dbReference>
<organism evidence="10 11">
    <name type="scientific">Candidatus Taylorbacteria bacterium RIFCSPLOWO2_12_FULL_44_15c</name>
    <dbReference type="NCBI Taxonomy" id="1802333"/>
    <lineage>
        <taxon>Bacteria</taxon>
        <taxon>Candidatus Tayloriibacteriota</taxon>
    </lineage>
</organism>
<reference evidence="10 11" key="1">
    <citation type="journal article" date="2016" name="Nat. Commun.">
        <title>Thousands of microbial genomes shed light on interconnected biogeochemical processes in an aquifer system.</title>
        <authorList>
            <person name="Anantharaman K."/>
            <person name="Brown C.T."/>
            <person name="Hug L.A."/>
            <person name="Sharon I."/>
            <person name="Castelle C.J."/>
            <person name="Probst A.J."/>
            <person name="Thomas B.C."/>
            <person name="Singh A."/>
            <person name="Wilkins M.J."/>
            <person name="Karaoz U."/>
            <person name="Brodie E.L."/>
            <person name="Williams K.H."/>
            <person name="Hubbard S.S."/>
            <person name="Banfield J.F."/>
        </authorList>
    </citation>
    <scope>NUCLEOTIDE SEQUENCE [LARGE SCALE GENOMIC DNA]</scope>
</reference>
<dbReference type="PANTHER" id="PTHR33910">
    <property type="entry name" value="PROTEIN TRANSLOCASE SUBUNIT SECE"/>
    <property type="match status" value="1"/>
</dbReference>
<evidence type="ECO:0000256" key="3">
    <source>
        <dbReference type="ARBA" id="ARBA00022475"/>
    </source>
</evidence>
<keyword evidence="8 9" id="KW-0472">Membrane</keyword>
<dbReference type="Proteomes" id="UP000176355">
    <property type="component" value="Unassembled WGS sequence"/>
</dbReference>
<dbReference type="NCBIfam" id="TIGR00964">
    <property type="entry name" value="secE_bact"/>
    <property type="match status" value="1"/>
</dbReference>
<feature type="transmembrane region" description="Helical" evidence="9">
    <location>
        <begin position="27"/>
        <end position="50"/>
    </location>
</feature>
<gene>
    <name evidence="9" type="primary">secE</name>
    <name evidence="10" type="ORF">A3G03_00925</name>
</gene>
<keyword evidence="4 9" id="KW-0812">Transmembrane</keyword>
<dbReference type="InterPro" id="IPR005807">
    <property type="entry name" value="SecE_bac"/>
</dbReference>
<dbReference type="GO" id="GO:0043952">
    <property type="term" value="P:protein transport by the Sec complex"/>
    <property type="evidence" value="ECO:0007669"/>
    <property type="project" value="UniProtKB-UniRule"/>
</dbReference>
<dbReference type="InterPro" id="IPR038379">
    <property type="entry name" value="SecE_sf"/>
</dbReference>
<comment type="caution">
    <text evidence="10">The sequence shown here is derived from an EMBL/GenBank/DDBJ whole genome shotgun (WGS) entry which is preliminary data.</text>
</comment>
<dbReference type="InterPro" id="IPR001901">
    <property type="entry name" value="Translocase_SecE/Sec61-g"/>
</dbReference>
<name>A0A1G2P3Z7_9BACT</name>
<sequence>MKIVEYIKETRSEMKHVSWPTRRQATAFTVIVIAISVFVAMLLGLFDYLFSLGIEKFILK</sequence>
<evidence type="ECO:0000256" key="7">
    <source>
        <dbReference type="ARBA" id="ARBA00023010"/>
    </source>
</evidence>
<evidence type="ECO:0000256" key="1">
    <source>
        <dbReference type="ARBA" id="ARBA00004370"/>
    </source>
</evidence>
<keyword evidence="5 9" id="KW-0653">Protein transport</keyword>
<evidence type="ECO:0000256" key="8">
    <source>
        <dbReference type="ARBA" id="ARBA00023136"/>
    </source>
</evidence>
<evidence type="ECO:0000313" key="11">
    <source>
        <dbReference type="Proteomes" id="UP000176355"/>
    </source>
</evidence>
<dbReference type="GO" id="GO:0008320">
    <property type="term" value="F:protein transmembrane transporter activity"/>
    <property type="evidence" value="ECO:0007669"/>
    <property type="project" value="UniProtKB-UniRule"/>
</dbReference>
<dbReference type="GO" id="GO:0005886">
    <property type="term" value="C:plasma membrane"/>
    <property type="evidence" value="ECO:0007669"/>
    <property type="project" value="UniProtKB-SubCell"/>
</dbReference>
<evidence type="ECO:0000256" key="5">
    <source>
        <dbReference type="ARBA" id="ARBA00022927"/>
    </source>
</evidence>
<comment type="similarity">
    <text evidence="9">Belongs to the SecE/SEC61-gamma family.</text>
</comment>
<keyword evidence="7 9" id="KW-0811">Translocation</keyword>
<evidence type="ECO:0000256" key="6">
    <source>
        <dbReference type="ARBA" id="ARBA00022989"/>
    </source>
</evidence>
<dbReference type="STRING" id="1802333.A3G03_00925"/>
<accession>A0A1G2P3Z7</accession>
<evidence type="ECO:0000256" key="9">
    <source>
        <dbReference type="HAMAP-Rule" id="MF_00422"/>
    </source>
</evidence>
<dbReference type="EMBL" id="MHSL01000033">
    <property type="protein sequence ID" value="OHA43068.1"/>
    <property type="molecule type" value="Genomic_DNA"/>
</dbReference>
<keyword evidence="3 9" id="KW-1003">Cell membrane</keyword>
<evidence type="ECO:0000313" key="10">
    <source>
        <dbReference type="EMBL" id="OHA43068.1"/>
    </source>
</evidence>
<dbReference type="AlphaFoldDB" id="A0A1G2P3Z7"/>
<protein>
    <recommendedName>
        <fullName evidence="9">Protein translocase subunit SecE</fullName>
    </recommendedName>
</protein>
<dbReference type="PANTHER" id="PTHR33910:SF1">
    <property type="entry name" value="PROTEIN TRANSLOCASE SUBUNIT SECE"/>
    <property type="match status" value="1"/>
</dbReference>
<dbReference type="GO" id="GO:0065002">
    <property type="term" value="P:intracellular protein transmembrane transport"/>
    <property type="evidence" value="ECO:0007669"/>
    <property type="project" value="UniProtKB-UniRule"/>
</dbReference>
<keyword evidence="6 9" id="KW-1133">Transmembrane helix</keyword>
<dbReference type="Pfam" id="PF00584">
    <property type="entry name" value="SecE"/>
    <property type="match status" value="1"/>
</dbReference>
<comment type="function">
    <text evidence="9">Essential subunit of the Sec protein translocation channel SecYEG. Clamps together the 2 halves of SecY. May contact the channel plug during translocation.</text>
</comment>
<dbReference type="Gene3D" id="1.20.5.1030">
    <property type="entry name" value="Preprotein translocase secy subunit"/>
    <property type="match status" value="1"/>
</dbReference>
<dbReference type="GO" id="GO:0006605">
    <property type="term" value="P:protein targeting"/>
    <property type="evidence" value="ECO:0007669"/>
    <property type="project" value="UniProtKB-UniRule"/>
</dbReference>
<evidence type="ECO:0000256" key="4">
    <source>
        <dbReference type="ARBA" id="ARBA00022692"/>
    </source>
</evidence>
<comment type="subcellular location">
    <subcellularLocation>
        <location evidence="9">Cell membrane</location>
        <topology evidence="9">Single-pass membrane protein</topology>
    </subcellularLocation>
    <subcellularLocation>
        <location evidence="1">Membrane</location>
    </subcellularLocation>
</comment>
<proteinExistence type="inferred from homology"/>
<comment type="subunit">
    <text evidence="9">Component of the Sec protein translocase complex. Heterotrimer consisting of SecY, SecE and SecG subunits. The heterotrimers can form oligomers, although 1 heterotrimer is thought to be able to translocate proteins. Interacts with the ribosome. Interacts with SecDF, and other proteins may be involved. Interacts with SecA.</text>
</comment>
<dbReference type="HAMAP" id="MF_00422">
    <property type="entry name" value="SecE"/>
    <property type="match status" value="1"/>
</dbReference>